<dbReference type="GO" id="GO:0005886">
    <property type="term" value="C:plasma membrane"/>
    <property type="evidence" value="ECO:0007669"/>
    <property type="project" value="UniProtKB-SubCell"/>
</dbReference>
<keyword evidence="9 22" id="KW-0418">Kinase</keyword>
<feature type="domain" description="Histidine kinase" evidence="19">
    <location>
        <begin position="197"/>
        <end position="418"/>
    </location>
</feature>
<dbReference type="InterPro" id="IPR013767">
    <property type="entry name" value="PAS_fold"/>
</dbReference>
<dbReference type="InterPro" id="IPR003661">
    <property type="entry name" value="HisK_dim/P_dom"/>
</dbReference>
<dbReference type="Gene3D" id="3.30.565.10">
    <property type="entry name" value="Histidine kinase-like ATPase, C-terminal domain"/>
    <property type="match status" value="1"/>
</dbReference>
<keyword evidence="8" id="KW-0547">Nucleotide-binding</keyword>
<dbReference type="Proteomes" id="UP000189670">
    <property type="component" value="Unassembled WGS sequence"/>
</dbReference>
<evidence type="ECO:0000259" key="20">
    <source>
        <dbReference type="PROSITE" id="PS50110"/>
    </source>
</evidence>
<sequence length="823" mass="93996">MEKDVSKLIEELDISYMELELQNQVLQETQRKLEISQHYYNELFHYSPIGYMTLNSHGIITDLNLNAAKTLGWNIEQLKGLRLHMFVPVNSFVTYDKCLQALLSKRESQSCEIQVNANGANTRWVRLTFWLHDSGQNVDLSILCSVVDATKEKEVEEFLKKNNSLLEQQVRERTRDLVKARERAEALSKTKDQFLANMSHEIRTPMNGIMGIAQMLQKTDLNPQQHEYVQTIMGSSETLMTIINDILDLSKVEAGKLVLASEPLDIRAVIDNVVKVLSTKVYEKHLEFASIISAKIPRYFYGDSVRISQILMNLLGNAIKFTNSGEILLHATLVNITDNNATIRFEISDTGIGIPDSQKEMLFEPFSQIADNMLKKNVGTGLGLTISQKIARMMGGDIDFESIYTKGTTFWVTIQLKRCEPKDMPSHNYPKYRILLIDNYHHRRTVFREHLNLLNMTFDETSSIINGQAMLIDAMQSKTPYDYCFVDPDLPIEKDFLFWQWLEKNPAQHTRMIATISPMVPEVVYSDIFFDQITKPVTYTGLCRVFKQESQSGHQKEKLDHQTQKEAHALKTILVVEDDPINQKVLQGILKQENFQVMHAFNGQEAIDLLEKMQCDLIFMDMLMPELNGLDTTKIIRDPQSRVLDHNVPIIAMTANAMSIHRQSCFDVGMNDFLTKPVSIKDVMAGVYKILFPNQNKISDLPINNKNDTSDHGLFNKAEMISRLDGNMPLIDETIKLFIKNIPILLEKLQKAIEIGDVMDMEIRAHTIKGNAINIGAESLREMAQKMESAARKGDIQKAESLMPSLTKLCHRISHYLQNETIS</sequence>
<dbReference type="InterPro" id="IPR000014">
    <property type="entry name" value="PAS"/>
</dbReference>
<dbReference type="Pfam" id="PF02518">
    <property type="entry name" value="HATPase_c"/>
    <property type="match status" value="1"/>
</dbReference>
<dbReference type="PANTHER" id="PTHR45339:SF1">
    <property type="entry name" value="HYBRID SIGNAL TRANSDUCTION HISTIDINE KINASE J"/>
    <property type="match status" value="1"/>
</dbReference>
<comment type="subunit">
    <text evidence="14">At low DSF concentrations, interacts with RpfF.</text>
</comment>
<accession>A0A1V1PB71</accession>
<dbReference type="InterPro" id="IPR005467">
    <property type="entry name" value="His_kinase_dom"/>
</dbReference>
<evidence type="ECO:0000256" key="14">
    <source>
        <dbReference type="ARBA" id="ARBA00064003"/>
    </source>
</evidence>
<evidence type="ECO:0000259" key="21">
    <source>
        <dbReference type="PROSITE" id="PS50894"/>
    </source>
</evidence>
<evidence type="ECO:0000256" key="1">
    <source>
        <dbReference type="ARBA" id="ARBA00000085"/>
    </source>
</evidence>
<dbReference type="InterPro" id="IPR011006">
    <property type="entry name" value="CheY-like_superfamily"/>
</dbReference>
<keyword evidence="6" id="KW-0808">Transferase</keyword>
<dbReference type="EMBL" id="ATBP01000183">
    <property type="protein sequence ID" value="ETR72101.1"/>
    <property type="molecule type" value="Genomic_DNA"/>
</dbReference>
<dbReference type="Gene3D" id="3.30.450.20">
    <property type="entry name" value="PAS domain"/>
    <property type="match status" value="1"/>
</dbReference>
<reference evidence="23" key="1">
    <citation type="submission" date="2012-11" db="EMBL/GenBank/DDBJ databases">
        <authorList>
            <person name="Lucero-Rivera Y.E."/>
            <person name="Tovar-Ramirez D."/>
        </authorList>
    </citation>
    <scope>NUCLEOTIDE SEQUENCE [LARGE SCALE GENOMIC DNA]</scope>
    <source>
        <strain evidence="23">Araruama</strain>
    </source>
</reference>
<dbReference type="CDD" id="cd16922">
    <property type="entry name" value="HATPase_EvgS-ArcB-TorS-like"/>
    <property type="match status" value="1"/>
</dbReference>
<dbReference type="FunFam" id="1.10.287.130:FF:000002">
    <property type="entry name" value="Two-component osmosensing histidine kinase"/>
    <property type="match status" value="1"/>
</dbReference>
<dbReference type="InterPro" id="IPR003594">
    <property type="entry name" value="HATPase_dom"/>
</dbReference>
<dbReference type="Gene3D" id="1.10.287.130">
    <property type="match status" value="1"/>
</dbReference>
<comment type="catalytic activity">
    <reaction evidence="1">
        <text>ATP + protein L-histidine = ADP + protein N-phospho-L-histidine.</text>
        <dbReference type="EC" id="2.7.13.3"/>
    </reaction>
</comment>
<comment type="caution">
    <text evidence="22">The sequence shown here is derived from an EMBL/GenBank/DDBJ whole genome shotgun (WGS) entry which is preliminary data.</text>
</comment>
<organism evidence="22 23">
    <name type="scientific">Candidatus Magnetoglobus multicellularis str. Araruama</name>
    <dbReference type="NCBI Taxonomy" id="890399"/>
    <lineage>
        <taxon>Bacteria</taxon>
        <taxon>Pseudomonadati</taxon>
        <taxon>Thermodesulfobacteriota</taxon>
        <taxon>Desulfobacteria</taxon>
        <taxon>Desulfobacterales</taxon>
        <taxon>Desulfobacteraceae</taxon>
        <taxon>Candidatus Magnetoglobus</taxon>
    </lineage>
</organism>
<dbReference type="InterPro" id="IPR036890">
    <property type="entry name" value="HATPase_C_sf"/>
</dbReference>
<dbReference type="EC" id="2.7.13.3" evidence="3"/>
<evidence type="ECO:0000256" key="18">
    <source>
        <dbReference type="SAM" id="Coils"/>
    </source>
</evidence>
<feature type="coiled-coil region" evidence="18">
    <location>
        <begin position="9"/>
        <end position="36"/>
    </location>
</feature>
<dbReference type="Pfam" id="PF01627">
    <property type="entry name" value="Hpt"/>
    <property type="match status" value="1"/>
</dbReference>
<keyword evidence="11" id="KW-1133">Transmembrane helix</keyword>
<dbReference type="CDD" id="cd00088">
    <property type="entry name" value="HPT"/>
    <property type="match status" value="1"/>
</dbReference>
<dbReference type="InterPro" id="IPR001789">
    <property type="entry name" value="Sig_transdc_resp-reg_receiver"/>
</dbReference>
<dbReference type="SUPFAM" id="SSF52172">
    <property type="entry name" value="CheY-like"/>
    <property type="match status" value="2"/>
</dbReference>
<dbReference type="PROSITE" id="PS50894">
    <property type="entry name" value="HPT"/>
    <property type="match status" value="1"/>
</dbReference>
<gene>
    <name evidence="22" type="ORF">OMM_01967</name>
</gene>
<evidence type="ECO:0000256" key="8">
    <source>
        <dbReference type="ARBA" id="ARBA00022741"/>
    </source>
</evidence>
<dbReference type="CDD" id="cd00130">
    <property type="entry name" value="PAS"/>
    <property type="match status" value="1"/>
</dbReference>
<protein>
    <recommendedName>
        <fullName evidence="15">Sensory/regulatory protein RpfC</fullName>
        <ecNumber evidence="3">2.7.13.3</ecNumber>
    </recommendedName>
</protein>
<dbReference type="SMART" id="SM00388">
    <property type="entry name" value="HisKA"/>
    <property type="match status" value="1"/>
</dbReference>
<evidence type="ECO:0000313" key="23">
    <source>
        <dbReference type="Proteomes" id="UP000189670"/>
    </source>
</evidence>
<feature type="modified residue" description="4-aspartylphosphate" evidence="17">
    <location>
        <position position="487"/>
    </location>
</feature>
<dbReference type="CDD" id="cd00082">
    <property type="entry name" value="HisKA"/>
    <property type="match status" value="1"/>
</dbReference>
<dbReference type="SMART" id="SM00091">
    <property type="entry name" value="PAS"/>
    <property type="match status" value="1"/>
</dbReference>
<keyword evidence="4" id="KW-1003">Cell membrane</keyword>
<dbReference type="PANTHER" id="PTHR45339">
    <property type="entry name" value="HYBRID SIGNAL TRANSDUCTION HISTIDINE KINASE J"/>
    <property type="match status" value="1"/>
</dbReference>
<evidence type="ECO:0000256" key="15">
    <source>
        <dbReference type="ARBA" id="ARBA00068150"/>
    </source>
</evidence>
<feature type="modified residue" description="Phosphohistidine" evidence="16">
    <location>
        <position position="766"/>
    </location>
</feature>
<evidence type="ECO:0000256" key="11">
    <source>
        <dbReference type="ARBA" id="ARBA00022989"/>
    </source>
</evidence>
<dbReference type="Pfam" id="PF00072">
    <property type="entry name" value="Response_reg"/>
    <property type="match status" value="1"/>
</dbReference>
<feature type="domain" description="Response regulatory" evidence="20">
    <location>
        <begin position="433"/>
        <end position="550"/>
    </location>
</feature>
<evidence type="ECO:0000256" key="3">
    <source>
        <dbReference type="ARBA" id="ARBA00012438"/>
    </source>
</evidence>
<dbReference type="NCBIfam" id="TIGR00229">
    <property type="entry name" value="sensory_box"/>
    <property type="match status" value="1"/>
</dbReference>
<evidence type="ECO:0000256" key="2">
    <source>
        <dbReference type="ARBA" id="ARBA00004651"/>
    </source>
</evidence>
<dbReference type="SUPFAM" id="SSF55785">
    <property type="entry name" value="PYP-like sensor domain (PAS domain)"/>
    <property type="match status" value="1"/>
</dbReference>
<proteinExistence type="predicted"/>
<keyword evidence="18" id="KW-0175">Coiled coil</keyword>
<dbReference type="SUPFAM" id="SSF55874">
    <property type="entry name" value="ATPase domain of HSP90 chaperone/DNA topoisomerase II/histidine kinase"/>
    <property type="match status" value="1"/>
</dbReference>
<keyword evidence="13" id="KW-0472">Membrane</keyword>
<feature type="domain" description="HPt" evidence="21">
    <location>
        <begin position="727"/>
        <end position="820"/>
    </location>
</feature>
<keyword evidence="10" id="KW-0067">ATP-binding</keyword>
<dbReference type="FunFam" id="3.30.565.10:FF:000010">
    <property type="entry name" value="Sensor histidine kinase RcsC"/>
    <property type="match status" value="1"/>
</dbReference>
<dbReference type="GO" id="GO:0005524">
    <property type="term" value="F:ATP binding"/>
    <property type="evidence" value="ECO:0007669"/>
    <property type="project" value="UniProtKB-KW"/>
</dbReference>
<dbReference type="InterPro" id="IPR004358">
    <property type="entry name" value="Sig_transdc_His_kin-like_C"/>
</dbReference>
<evidence type="ECO:0000256" key="10">
    <source>
        <dbReference type="ARBA" id="ARBA00022840"/>
    </source>
</evidence>
<feature type="coiled-coil region" evidence="18">
    <location>
        <begin position="163"/>
        <end position="197"/>
    </location>
</feature>
<keyword evidence="7" id="KW-0812">Transmembrane</keyword>
<dbReference type="Gene3D" id="1.20.120.160">
    <property type="entry name" value="HPT domain"/>
    <property type="match status" value="1"/>
</dbReference>
<evidence type="ECO:0000256" key="13">
    <source>
        <dbReference type="ARBA" id="ARBA00023136"/>
    </source>
</evidence>
<dbReference type="InterPro" id="IPR036097">
    <property type="entry name" value="HisK_dim/P_sf"/>
</dbReference>
<evidence type="ECO:0000256" key="6">
    <source>
        <dbReference type="ARBA" id="ARBA00022679"/>
    </source>
</evidence>
<evidence type="ECO:0000256" key="12">
    <source>
        <dbReference type="ARBA" id="ARBA00023012"/>
    </source>
</evidence>
<dbReference type="InterPro" id="IPR008207">
    <property type="entry name" value="Sig_transdc_His_kin_Hpt_dom"/>
</dbReference>
<dbReference type="GO" id="GO:0000155">
    <property type="term" value="F:phosphorelay sensor kinase activity"/>
    <property type="evidence" value="ECO:0007669"/>
    <property type="project" value="InterPro"/>
</dbReference>
<evidence type="ECO:0000313" key="22">
    <source>
        <dbReference type="EMBL" id="ETR72101.1"/>
    </source>
</evidence>
<dbReference type="InterPro" id="IPR036641">
    <property type="entry name" value="HPT_dom_sf"/>
</dbReference>
<dbReference type="CDD" id="cd17546">
    <property type="entry name" value="REC_hyHK_CKI1_RcsC-like"/>
    <property type="match status" value="1"/>
</dbReference>
<dbReference type="InterPro" id="IPR035965">
    <property type="entry name" value="PAS-like_dom_sf"/>
</dbReference>
<comment type="subcellular location">
    <subcellularLocation>
        <location evidence="2">Cell membrane</location>
        <topology evidence="2">Multi-pass membrane protein</topology>
    </subcellularLocation>
</comment>
<dbReference type="PROSITE" id="PS50109">
    <property type="entry name" value="HIS_KIN"/>
    <property type="match status" value="1"/>
</dbReference>
<feature type="modified residue" description="4-aspartylphosphate" evidence="17">
    <location>
        <position position="621"/>
    </location>
</feature>
<dbReference type="SUPFAM" id="SSF47226">
    <property type="entry name" value="Histidine-containing phosphotransfer domain, HPT domain"/>
    <property type="match status" value="1"/>
</dbReference>
<evidence type="ECO:0000256" key="7">
    <source>
        <dbReference type="ARBA" id="ARBA00022692"/>
    </source>
</evidence>
<feature type="domain" description="Response regulatory" evidence="20">
    <location>
        <begin position="572"/>
        <end position="691"/>
    </location>
</feature>
<dbReference type="Pfam" id="PF00989">
    <property type="entry name" value="PAS"/>
    <property type="match status" value="1"/>
</dbReference>
<evidence type="ECO:0000256" key="4">
    <source>
        <dbReference type="ARBA" id="ARBA00022475"/>
    </source>
</evidence>
<dbReference type="PRINTS" id="PR00344">
    <property type="entry name" value="BCTRLSENSOR"/>
</dbReference>
<dbReference type="Gene3D" id="3.40.50.2300">
    <property type="match status" value="1"/>
</dbReference>
<evidence type="ECO:0000259" key="19">
    <source>
        <dbReference type="PROSITE" id="PS50109"/>
    </source>
</evidence>
<dbReference type="AlphaFoldDB" id="A0A1V1PB71"/>
<name>A0A1V1PB71_9BACT</name>
<dbReference type="GO" id="GO:0006355">
    <property type="term" value="P:regulation of DNA-templated transcription"/>
    <property type="evidence" value="ECO:0007669"/>
    <property type="project" value="InterPro"/>
</dbReference>
<dbReference type="SUPFAM" id="SSF47384">
    <property type="entry name" value="Homodimeric domain of signal transducing histidine kinase"/>
    <property type="match status" value="1"/>
</dbReference>
<evidence type="ECO:0000256" key="17">
    <source>
        <dbReference type="PROSITE-ProRule" id="PRU00169"/>
    </source>
</evidence>
<dbReference type="SMART" id="SM00448">
    <property type="entry name" value="REC"/>
    <property type="match status" value="1"/>
</dbReference>
<evidence type="ECO:0000256" key="9">
    <source>
        <dbReference type="ARBA" id="ARBA00022777"/>
    </source>
</evidence>
<keyword evidence="5 17" id="KW-0597">Phosphoprotein</keyword>
<evidence type="ECO:0000256" key="16">
    <source>
        <dbReference type="PROSITE-ProRule" id="PRU00110"/>
    </source>
</evidence>
<dbReference type="PROSITE" id="PS50110">
    <property type="entry name" value="RESPONSE_REGULATORY"/>
    <property type="match status" value="2"/>
</dbReference>
<evidence type="ECO:0000256" key="5">
    <source>
        <dbReference type="ARBA" id="ARBA00022553"/>
    </source>
</evidence>
<dbReference type="Pfam" id="PF00512">
    <property type="entry name" value="HisKA"/>
    <property type="match status" value="1"/>
</dbReference>
<dbReference type="SMART" id="SM00387">
    <property type="entry name" value="HATPase_c"/>
    <property type="match status" value="1"/>
</dbReference>
<keyword evidence="12" id="KW-0902">Two-component regulatory system</keyword>